<keyword evidence="8" id="KW-1185">Reference proteome</keyword>
<comment type="similarity">
    <text evidence="1 5">Belongs to the TCP-1 chaperonin family.</text>
</comment>
<feature type="compositionally biased region" description="Gly residues" evidence="6">
    <location>
        <begin position="443"/>
        <end position="466"/>
    </location>
</feature>
<dbReference type="SUPFAM" id="SSF54849">
    <property type="entry name" value="GroEL-intermediate domain like"/>
    <property type="match status" value="1"/>
</dbReference>
<dbReference type="InterPro" id="IPR053374">
    <property type="entry name" value="TCP-1_chaperonin"/>
</dbReference>
<accession>A0A133VCD5</accession>
<dbReference type="InterPro" id="IPR017998">
    <property type="entry name" value="Chaperone_TCP-1"/>
</dbReference>
<dbReference type="PANTHER" id="PTHR11353">
    <property type="entry name" value="CHAPERONIN"/>
    <property type="match status" value="1"/>
</dbReference>
<sequence>GDGTTTAVVFAGELLNEAEDLLDQSIHSTVIASGFRMAANKAQEYLEEIALDVNFDDDETLEKVAMTAMTGKKAESARLELAKLAVKADKQITGRTDGGYVVDTDYIGIEKKQGGSADDTTLVNGLIIDKERTHPGMPRRVKDGKIALLNTSLEVKKTETDAEIRVTDPEQLRAFLDEEESMLRKAVDKIVETGANIVLCQKGIDDIAQHFLAKKDILAVRRVKKSDMEKLARATGGEVITSVEDLTSDNLGKAGLVEERKISGDEMIFVEDCEDPKAVSVLIRGGTEHVIDEVERSMHDALRVVAAAIEDGKIVAGGGAPEIELAKNLRDFAESVGGREALAVRAFADAVEVAPRTLAENAGLDSIDVLVDLRAKHDDAKGATLGLNIYEGKVEDMQKGGVVEPLRVKTQAIKSGSEAAIMILRIDDVIAAAEKEMPSPGAGAPGAPGGMPPGAGAPGGMPPGMG</sequence>
<name>A0A133VCD5_9EURY</name>
<dbReference type="InterPro" id="IPR054827">
    <property type="entry name" value="thermosome_alpha"/>
</dbReference>
<evidence type="ECO:0000256" key="5">
    <source>
        <dbReference type="RuleBase" id="RU004187"/>
    </source>
</evidence>
<dbReference type="NCBIfam" id="NF041083">
    <property type="entry name" value="thermosome_beta"/>
    <property type="match status" value="1"/>
</dbReference>
<dbReference type="InterPro" id="IPR027413">
    <property type="entry name" value="GROEL-like_equatorial_sf"/>
</dbReference>
<evidence type="ECO:0000256" key="4">
    <source>
        <dbReference type="ARBA" id="ARBA00023186"/>
    </source>
</evidence>
<dbReference type="InterPro" id="IPR027410">
    <property type="entry name" value="TCP-1-like_intermed_sf"/>
</dbReference>
<feature type="non-terminal residue" evidence="7">
    <location>
        <position position="1"/>
    </location>
</feature>
<evidence type="ECO:0000313" key="7">
    <source>
        <dbReference type="EMBL" id="KXB04122.1"/>
    </source>
</evidence>
<keyword evidence="4 5" id="KW-0143">Chaperone</keyword>
<dbReference type="Gene3D" id="3.30.260.10">
    <property type="entry name" value="TCP-1-like chaperonin intermediate domain"/>
    <property type="match status" value="1"/>
</dbReference>
<dbReference type="GO" id="GO:0005524">
    <property type="term" value="F:ATP binding"/>
    <property type="evidence" value="ECO:0007669"/>
    <property type="project" value="UniProtKB-KW"/>
</dbReference>
<evidence type="ECO:0000256" key="6">
    <source>
        <dbReference type="SAM" id="MobiDB-lite"/>
    </source>
</evidence>
<dbReference type="InterPro" id="IPR027409">
    <property type="entry name" value="GroEL-like_apical_dom_sf"/>
</dbReference>
<evidence type="ECO:0000313" key="8">
    <source>
        <dbReference type="Proteomes" id="UP000070076"/>
    </source>
</evidence>
<evidence type="ECO:0000256" key="1">
    <source>
        <dbReference type="ARBA" id="ARBA00008020"/>
    </source>
</evidence>
<dbReference type="PRINTS" id="PR00304">
    <property type="entry name" value="TCOMPLEXTCP1"/>
</dbReference>
<dbReference type="PATRIC" id="fig|1698277.3.peg.610"/>
<dbReference type="InterPro" id="IPR002423">
    <property type="entry name" value="Cpn60/GroEL/TCP-1"/>
</dbReference>
<dbReference type="Gene3D" id="1.10.560.10">
    <property type="entry name" value="GroEL-like equatorial domain"/>
    <property type="match status" value="1"/>
</dbReference>
<evidence type="ECO:0000256" key="2">
    <source>
        <dbReference type="ARBA" id="ARBA00022741"/>
    </source>
</evidence>
<dbReference type="GO" id="GO:0140662">
    <property type="term" value="F:ATP-dependent protein folding chaperone"/>
    <property type="evidence" value="ECO:0007669"/>
    <property type="project" value="InterPro"/>
</dbReference>
<proteinExistence type="inferred from homology"/>
<dbReference type="SUPFAM" id="SSF52029">
    <property type="entry name" value="GroEL apical domain-like"/>
    <property type="match status" value="1"/>
</dbReference>
<dbReference type="Proteomes" id="UP000070076">
    <property type="component" value="Unassembled WGS sequence"/>
</dbReference>
<reference evidence="7 8" key="1">
    <citation type="journal article" date="2016" name="Sci. Rep.">
        <title>Metabolic traits of an uncultured archaeal lineage -MSBL1- from brine pools of the Red Sea.</title>
        <authorList>
            <person name="Mwirichia R."/>
            <person name="Alam I."/>
            <person name="Rashid M."/>
            <person name="Vinu M."/>
            <person name="Ba-Alawi W."/>
            <person name="Anthony Kamau A."/>
            <person name="Kamanda Ngugi D."/>
            <person name="Goker M."/>
            <person name="Klenk H.P."/>
            <person name="Bajic V."/>
            <person name="Stingl U."/>
        </authorList>
    </citation>
    <scope>NUCLEOTIDE SEQUENCE [LARGE SCALE GENOMIC DNA]</scope>
    <source>
        <strain evidence="7">SCGC-AAA261O19</strain>
    </source>
</reference>
<evidence type="ECO:0000256" key="3">
    <source>
        <dbReference type="ARBA" id="ARBA00022840"/>
    </source>
</evidence>
<keyword evidence="2 5" id="KW-0547">Nucleotide-binding</keyword>
<dbReference type="Gene3D" id="3.50.7.10">
    <property type="entry name" value="GroEL"/>
    <property type="match status" value="1"/>
</dbReference>
<organism evidence="7 8">
    <name type="scientific">candidate division MSBL1 archaeon SCGC-AAA261O19</name>
    <dbReference type="NCBI Taxonomy" id="1698277"/>
    <lineage>
        <taxon>Archaea</taxon>
        <taxon>Methanobacteriati</taxon>
        <taxon>Methanobacteriota</taxon>
        <taxon>candidate division MSBL1</taxon>
    </lineage>
</organism>
<dbReference type="EMBL" id="LHYB01000049">
    <property type="protein sequence ID" value="KXB04122.1"/>
    <property type="molecule type" value="Genomic_DNA"/>
</dbReference>
<keyword evidence="3 5" id="KW-0067">ATP-binding</keyword>
<dbReference type="SUPFAM" id="SSF48592">
    <property type="entry name" value="GroEL equatorial domain-like"/>
    <property type="match status" value="1"/>
</dbReference>
<gene>
    <name evidence="7" type="ORF">AKJ48_03370</name>
</gene>
<dbReference type="AlphaFoldDB" id="A0A133VCD5"/>
<dbReference type="Pfam" id="PF00118">
    <property type="entry name" value="Cpn60_TCP1"/>
    <property type="match status" value="1"/>
</dbReference>
<protein>
    <submittedName>
        <fullName evidence="7">Thermosome subunit</fullName>
    </submittedName>
</protein>
<dbReference type="NCBIfam" id="NF041082">
    <property type="entry name" value="thermosome_alpha"/>
    <property type="match status" value="1"/>
</dbReference>
<feature type="region of interest" description="Disordered" evidence="6">
    <location>
        <begin position="437"/>
        <end position="466"/>
    </location>
</feature>
<comment type="caution">
    <text evidence="7">The sequence shown here is derived from an EMBL/GenBank/DDBJ whole genome shotgun (WGS) entry which is preliminary data.</text>
</comment>